<dbReference type="SUPFAM" id="SSF89392">
    <property type="entry name" value="Prokaryotic lipoproteins and lipoprotein localization factors"/>
    <property type="match status" value="1"/>
</dbReference>
<protein>
    <recommendedName>
        <fullName evidence="5">Lipoprotein</fullName>
    </recommendedName>
</protein>
<gene>
    <name evidence="3" type="ORF">FRZ00_23070</name>
</gene>
<dbReference type="Gene3D" id="2.50.20.20">
    <property type="match status" value="1"/>
</dbReference>
<evidence type="ECO:0008006" key="5">
    <source>
        <dbReference type="Google" id="ProtNLM"/>
    </source>
</evidence>
<dbReference type="RefSeq" id="WP_004950396.1">
    <property type="nucleotide sequence ID" value="NZ_VOKX01000095.1"/>
</dbReference>
<dbReference type="Proteomes" id="UP000327000">
    <property type="component" value="Unassembled WGS sequence"/>
</dbReference>
<feature type="signal peptide" evidence="2">
    <location>
        <begin position="1"/>
        <end position="24"/>
    </location>
</feature>
<comment type="caution">
    <text evidence="3">The sequence shown here is derived from an EMBL/GenBank/DDBJ whole genome shotgun (WGS) entry which is preliminary data.</text>
</comment>
<dbReference type="AlphaFoldDB" id="A0A5N5W4R2"/>
<evidence type="ECO:0000313" key="3">
    <source>
        <dbReference type="EMBL" id="KAB7837599.1"/>
    </source>
</evidence>
<dbReference type="InterPro" id="IPR029046">
    <property type="entry name" value="LolA/LolB/LppX"/>
</dbReference>
<organism evidence="3 4">
    <name type="scientific">Streptomyces mobaraensis</name>
    <name type="common">Streptoverticillium mobaraense</name>
    <dbReference type="NCBI Taxonomy" id="35621"/>
    <lineage>
        <taxon>Bacteria</taxon>
        <taxon>Bacillati</taxon>
        <taxon>Actinomycetota</taxon>
        <taxon>Actinomycetes</taxon>
        <taxon>Kitasatosporales</taxon>
        <taxon>Streptomycetaceae</taxon>
        <taxon>Streptomyces</taxon>
    </lineage>
</organism>
<name>A0A5N5W4R2_STRMB</name>
<dbReference type="PROSITE" id="PS51257">
    <property type="entry name" value="PROKAR_LIPOPROTEIN"/>
    <property type="match status" value="1"/>
</dbReference>
<accession>A0A5N5W4R2</accession>
<evidence type="ECO:0000313" key="4">
    <source>
        <dbReference type="Proteomes" id="UP000327000"/>
    </source>
</evidence>
<dbReference type="EMBL" id="VOKX01000095">
    <property type="protein sequence ID" value="KAB7837599.1"/>
    <property type="molecule type" value="Genomic_DNA"/>
</dbReference>
<keyword evidence="4" id="KW-1185">Reference proteome</keyword>
<evidence type="ECO:0000256" key="2">
    <source>
        <dbReference type="SAM" id="SignalP"/>
    </source>
</evidence>
<sequence length="322" mass="34342">MSKSMVRRAGIALSAAAILVGAVACDSDDKKDDKSAPQSQSKSEPKNDGRSPVQALQAAFKKTSAAKSAKVHMTMEMPTAAMKDAPSGPMVIDGVTGWNPTVADMTVSGAAMEGKDGPGATRMVMLNNVMYMQMPAKSMESAPAEMRGKKWMKIDIAAAAKESGNPALQKQLTGNMDNMNQDPAKQMAVLLDSPNLKHLGSEKVNGVDAQHYKGTLTVEEMMKGNESTKLLEPKDRQQMLDSIKKAGVKGYDLEFWLNDQDLPVRMLMGMDSEQGKMKITADYKDYGAKADVQAPPAGETLDLMEMMKGLKDGSAAGSGTGA</sequence>
<proteinExistence type="predicted"/>
<dbReference type="OrthoDB" id="3369896at2"/>
<keyword evidence="2" id="KW-0732">Signal</keyword>
<reference evidence="3 4" key="1">
    <citation type="journal article" date="2019" name="Microb. Cell Fact.">
        <title>Exploring novel herbicidin analogues by transcriptional regulator overexpression and MS/MS molecular networking.</title>
        <authorList>
            <person name="Shi Y."/>
            <person name="Gu R."/>
            <person name="Li Y."/>
            <person name="Wang X."/>
            <person name="Ren W."/>
            <person name="Li X."/>
            <person name="Wang L."/>
            <person name="Xie Y."/>
            <person name="Hong B."/>
        </authorList>
    </citation>
    <scope>NUCLEOTIDE SEQUENCE [LARGE SCALE GENOMIC DNA]</scope>
    <source>
        <strain evidence="3 4">US-43</strain>
    </source>
</reference>
<feature type="region of interest" description="Disordered" evidence="1">
    <location>
        <begin position="26"/>
        <end position="54"/>
    </location>
</feature>
<feature type="chain" id="PRO_5024943203" description="Lipoprotein" evidence="2">
    <location>
        <begin position="25"/>
        <end position="322"/>
    </location>
</feature>
<evidence type="ECO:0000256" key="1">
    <source>
        <dbReference type="SAM" id="MobiDB-lite"/>
    </source>
</evidence>